<dbReference type="Pfam" id="PF20334">
    <property type="entry name" value="DUF6629"/>
    <property type="match status" value="1"/>
</dbReference>
<evidence type="ECO:0000313" key="3">
    <source>
        <dbReference type="Proteomes" id="UP000321533"/>
    </source>
</evidence>
<gene>
    <name evidence="2" type="ORF">FRZ67_05675</name>
</gene>
<protein>
    <submittedName>
        <fullName evidence="2">Uncharacterized protein</fullName>
    </submittedName>
</protein>
<dbReference type="InterPro" id="IPR046737">
    <property type="entry name" value="DUF6629"/>
</dbReference>
<dbReference type="OrthoDB" id="8441457at2"/>
<keyword evidence="1" id="KW-1133">Transmembrane helix</keyword>
<name>A0A5B8V7Y2_9BACT</name>
<dbReference type="EMBL" id="CP042435">
    <property type="protein sequence ID" value="QEC66816.1"/>
    <property type="molecule type" value="Genomic_DNA"/>
</dbReference>
<feature type="transmembrane region" description="Helical" evidence="1">
    <location>
        <begin position="6"/>
        <end position="26"/>
    </location>
</feature>
<accession>A0A5B8V7Y2</accession>
<dbReference type="RefSeq" id="WP_147188616.1">
    <property type="nucleotide sequence ID" value="NZ_CP042435.1"/>
</dbReference>
<keyword evidence="1" id="KW-0812">Transmembrane</keyword>
<dbReference type="Proteomes" id="UP000321533">
    <property type="component" value="Chromosome"/>
</dbReference>
<feature type="transmembrane region" description="Helical" evidence="1">
    <location>
        <begin position="33"/>
        <end position="54"/>
    </location>
</feature>
<dbReference type="AlphaFoldDB" id="A0A5B8V7Y2"/>
<feature type="transmembrane region" description="Helical" evidence="1">
    <location>
        <begin position="99"/>
        <end position="119"/>
    </location>
</feature>
<evidence type="ECO:0000256" key="1">
    <source>
        <dbReference type="SAM" id="Phobius"/>
    </source>
</evidence>
<keyword evidence="3" id="KW-1185">Reference proteome</keyword>
<proteinExistence type="predicted"/>
<dbReference type="KEGG" id="pgin:FRZ67_05675"/>
<reference evidence="2 3" key="1">
    <citation type="journal article" date="2016" name="Int. J. Syst. Evol. Microbiol.">
        <title>Panacibacter ginsenosidivorans gen. nov., sp. nov., with ginsenoside converting activity isolated from soil of a ginseng field.</title>
        <authorList>
            <person name="Siddiqi M.Z."/>
            <person name="Muhammad Shafi S."/>
            <person name="Choi K.D."/>
            <person name="Im W.T."/>
        </authorList>
    </citation>
    <scope>NUCLEOTIDE SEQUENCE [LARGE SCALE GENOMIC DNA]</scope>
    <source>
        <strain evidence="2 3">Gsoil1550</strain>
    </source>
</reference>
<feature type="transmembrane region" description="Helical" evidence="1">
    <location>
        <begin position="171"/>
        <end position="188"/>
    </location>
</feature>
<feature type="transmembrane region" description="Helical" evidence="1">
    <location>
        <begin position="66"/>
        <end position="87"/>
    </location>
</feature>
<organism evidence="2 3">
    <name type="scientific">Panacibacter ginsenosidivorans</name>
    <dbReference type="NCBI Taxonomy" id="1813871"/>
    <lineage>
        <taxon>Bacteria</taxon>
        <taxon>Pseudomonadati</taxon>
        <taxon>Bacteroidota</taxon>
        <taxon>Chitinophagia</taxon>
        <taxon>Chitinophagales</taxon>
        <taxon>Chitinophagaceae</taxon>
        <taxon>Panacibacter</taxon>
    </lineage>
</organism>
<feature type="transmembrane region" description="Helical" evidence="1">
    <location>
        <begin position="194"/>
        <end position="213"/>
    </location>
</feature>
<evidence type="ECO:0000313" key="2">
    <source>
        <dbReference type="EMBL" id="QEC66816.1"/>
    </source>
</evidence>
<sequence>MCFSASASFGASAVLAATGIATIIKAKTIPHHLFACIPLVFAIQQFAEGMLWLSLKHTGYEWGQSFFTYTFLFFAIMVWPVWVPLTIRMLEKNIKRRKTMMYLLCTGIVVCAGSGYILYSNPVHPIAVADHIHYSFDIDLDKNYMQLIFALLYCTATLVAPFISSVKRMRWFGYMLIASSLFAIIFYNGFIISVWCYFAAVLSIIVLWIISGLRKELQ</sequence>
<feature type="transmembrane region" description="Helical" evidence="1">
    <location>
        <begin position="144"/>
        <end position="164"/>
    </location>
</feature>
<keyword evidence="1" id="KW-0472">Membrane</keyword>